<dbReference type="InterPro" id="IPR056826">
    <property type="entry name" value="Agd3_CE"/>
</dbReference>
<dbReference type="OrthoDB" id="5151256at2759"/>
<organism evidence="5 6">
    <name type="scientific">Monoraphidium neglectum</name>
    <dbReference type="NCBI Taxonomy" id="145388"/>
    <lineage>
        <taxon>Eukaryota</taxon>
        <taxon>Viridiplantae</taxon>
        <taxon>Chlorophyta</taxon>
        <taxon>core chlorophytes</taxon>
        <taxon>Chlorophyceae</taxon>
        <taxon>CS clade</taxon>
        <taxon>Sphaeropleales</taxon>
        <taxon>Selenastraceae</taxon>
        <taxon>Monoraphidium</taxon>
    </lineage>
</organism>
<dbReference type="EMBL" id="KK100634">
    <property type="protein sequence ID" value="KIZ04627.1"/>
    <property type="molecule type" value="Genomic_DNA"/>
</dbReference>
<dbReference type="RefSeq" id="XP_013903646.1">
    <property type="nucleotide sequence ID" value="XM_014048192.1"/>
</dbReference>
<name>A0A0D2MVW9_9CHLO</name>
<accession>A0A0D2MVW9</accession>
<protein>
    <recommendedName>
        <fullName evidence="4">EGF-like domain-containing protein</fullName>
    </recommendedName>
</protein>
<dbReference type="Proteomes" id="UP000054498">
    <property type="component" value="Unassembled WGS sequence"/>
</dbReference>
<keyword evidence="6" id="KW-1185">Reference proteome</keyword>
<sequence>MRDANAPDVCNCTGTGYAGPTCQTPICNPGCQNNGKCVAPNTCNCTSTGFTGPTCTTVARPATLYLDHKILLLTTPGFTNIDFLEAVFKGYGTPYDIIRWDVGNSPDLKALLWASDGSARYSSIFMHPNLEALSLMNKTEIDNLWQFQIRAGVRTVKNVLGANPANLTTSATVTTNCTVTPIIKNAAGFYTATLVKYQDGRESMGFMHEYQDDTGTQYRVSPYDLQRHLQWLSDLKSGAVAGLKLPANSDLKVDLPFNGNGILENSTGLTEISVNGESCTTFPDYVALGCNCWATGYQACPTTAPVFCQHCTKDWPKPLGTGTDNVKSLPSTSLWTPANLNLDPLAAAVIADTGGIATGFTWCHHTFTHENLDNATKYDATQQIALNIQMASALSLSTKTAVFSHSCMVTPEISGLMNGDVLAALSSNGITCSTGDNTWHMMHQANLRVEGGSATDFKVGSSLLMKWVEAVLKRATSWVTWPVRSMKLDDLMDAFKAREARDACQPSYRLEVDSATGAVQAVTVKSNGGACKAPLMTGPSVSVASLSGLTKDGTDVTAPIYRVDLAAGASKRVVLSNSPAWVLPPLV</sequence>
<dbReference type="Pfam" id="PF25115">
    <property type="entry name" value="Agd3_CE"/>
    <property type="match status" value="2"/>
</dbReference>
<evidence type="ECO:0000259" key="4">
    <source>
        <dbReference type="PROSITE" id="PS50026"/>
    </source>
</evidence>
<dbReference type="KEGG" id="mng:MNEG_3333"/>
<dbReference type="GeneID" id="25736211"/>
<evidence type="ECO:0000256" key="2">
    <source>
        <dbReference type="ARBA" id="ARBA00023157"/>
    </source>
</evidence>
<proteinExistence type="predicted"/>
<dbReference type="InterPro" id="IPR050969">
    <property type="entry name" value="Dev_Signal_Modulators"/>
</dbReference>
<comment type="caution">
    <text evidence="3">Lacks conserved residue(s) required for the propagation of feature annotation.</text>
</comment>
<dbReference type="PANTHER" id="PTHR14949">
    <property type="entry name" value="EGF-LIKE-DOMAIN, MULTIPLE 7, 8"/>
    <property type="match status" value="1"/>
</dbReference>
<reference evidence="5 6" key="1">
    <citation type="journal article" date="2013" name="BMC Genomics">
        <title>Reconstruction of the lipid metabolism for the microalga Monoraphidium neglectum from its genome sequence reveals characteristics suitable for biofuel production.</title>
        <authorList>
            <person name="Bogen C."/>
            <person name="Al-Dilaimi A."/>
            <person name="Albersmeier A."/>
            <person name="Wichmann J."/>
            <person name="Grundmann M."/>
            <person name="Rupp O."/>
            <person name="Lauersen K.J."/>
            <person name="Blifernez-Klassen O."/>
            <person name="Kalinowski J."/>
            <person name="Goesmann A."/>
            <person name="Mussgnug J.H."/>
            <person name="Kruse O."/>
        </authorList>
    </citation>
    <scope>NUCLEOTIDE SEQUENCE [LARGE SCALE GENOMIC DNA]</scope>
    <source>
        <strain evidence="5 6">SAG 48.87</strain>
    </source>
</reference>
<dbReference type="STRING" id="145388.A0A0D2MVW9"/>
<evidence type="ECO:0000256" key="3">
    <source>
        <dbReference type="PROSITE-ProRule" id="PRU00076"/>
    </source>
</evidence>
<feature type="domain" description="EGF-like" evidence="4">
    <location>
        <begin position="23"/>
        <end position="56"/>
    </location>
</feature>
<dbReference type="InterPro" id="IPR000742">
    <property type="entry name" value="EGF"/>
</dbReference>
<feature type="disulfide bond" evidence="3">
    <location>
        <begin position="27"/>
        <end position="37"/>
    </location>
</feature>
<evidence type="ECO:0000256" key="1">
    <source>
        <dbReference type="ARBA" id="ARBA00022729"/>
    </source>
</evidence>
<evidence type="ECO:0000313" key="5">
    <source>
        <dbReference type="EMBL" id="KIZ04627.1"/>
    </source>
</evidence>
<dbReference type="AlphaFoldDB" id="A0A0D2MVW9"/>
<keyword evidence="1" id="KW-0732">Signal</keyword>
<keyword evidence="3" id="KW-0245">EGF-like domain</keyword>
<dbReference type="Gene3D" id="2.10.25.10">
    <property type="entry name" value="Laminin"/>
    <property type="match status" value="1"/>
</dbReference>
<dbReference type="PANTHER" id="PTHR14949:SF56">
    <property type="entry name" value="EGF-LIKE-DOMAIN, MULTIPLE 7"/>
    <property type="match status" value="1"/>
</dbReference>
<dbReference type="PROSITE" id="PS50026">
    <property type="entry name" value="EGF_3"/>
    <property type="match status" value="1"/>
</dbReference>
<keyword evidence="2 3" id="KW-1015">Disulfide bond</keyword>
<evidence type="ECO:0000313" key="6">
    <source>
        <dbReference type="Proteomes" id="UP000054498"/>
    </source>
</evidence>
<gene>
    <name evidence="5" type="ORF">MNEG_3333</name>
</gene>